<evidence type="ECO:0000256" key="5">
    <source>
        <dbReference type="ARBA" id="ARBA00022692"/>
    </source>
</evidence>
<evidence type="ECO:0000256" key="4">
    <source>
        <dbReference type="ARBA" id="ARBA00022475"/>
    </source>
</evidence>
<comment type="subcellular location">
    <subcellularLocation>
        <location evidence="1">Cell membrane</location>
        <topology evidence="1">Multi-pass membrane protein</topology>
    </subcellularLocation>
</comment>
<feature type="active site" evidence="8">
    <location>
        <position position="331"/>
    </location>
</feature>
<dbReference type="InterPro" id="IPR000917">
    <property type="entry name" value="Sulfatase_N"/>
</dbReference>
<dbReference type="PANTHER" id="PTHR47371">
    <property type="entry name" value="LIPOTEICHOIC ACID SYNTHASE"/>
    <property type="match status" value="1"/>
</dbReference>
<feature type="binding site" evidence="10">
    <location>
        <position position="504"/>
    </location>
    <ligand>
        <name>Mn(2+)</name>
        <dbReference type="ChEBI" id="CHEBI:29035"/>
    </ligand>
</feature>
<protein>
    <submittedName>
        <fullName evidence="13">LTA synthase family protein</fullName>
    </submittedName>
</protein>
<reference evidence="13 14" key="1">
    <citation type="submission" date="2019-03" db="EMBL/GenBank/DDBJ databases">
        <title>Draft Genome Sequence of Desulfosporosinus fructosivorans Strain 63.6F, Isolated from Marine Sediment in the Baltic Sea.</title>
        <authorList>
            <person name="Hausmann B."/>
            <person name="Vandieken V."/>
            <person name="Pjevac P."/>
            <person name="Schreck K."/>
            <person name="Herbold C.W."/>
            <person name="Loy A."/>
        </authorList>
    </citation>
    <scope>NUCLEOTIDE SEQUENCE [LARGE SCALE GENOMIC DNA]</scope>
    <source>
        <strain evidence="13 14">63.6F</strain>
    </source>
</reference>
<dbReference type="GO" id="GO:0005886">
    <property type="term" value="C:plasma membrane"/>
    <property type="evidence" value="ECO:0007669"/>
    <property type="project" value="UniProtKB-SubCell"/>
</dbReference>
<comment type="caution">
    <text evidence="13">The sequence shown here is derived from an EMBL/GenBank/DDBJ whole genome shotgun (WGS) entry which is preliminary data.</text>
</comment>
<evidence type="ECO:0000256" key="2">
    <source>
        <dbReference type="ARBA" id="ARBA00004936"/>
    </source>
</evidence>
<feature type="binding site" evidence="10">
    <location>
        <position position="289"/>
    </location>
    <ligand>
        <name>Mn(2+)</name>
        <dbReference type="ChEBI" id="CHEBI:29035"/>
    </ligand>
</feature>
<keyword evidence="5 11" id="KW-0812">Transmembrane</keyword>
<dbReference type="OrthoDB" id="5901192at2"/>
<dbReference type="CDD" id="cd16015">
    <property type="entry name" value="LTA_synthase"/>
    <property type="match status" value="1"/>
</dbReference>
<proteinExistence type="inferred from homology"/>
<evidence type="ECO:0000313" key="13">
    <source>
        <dbReference type="EMBL" id="TGE40223.1"/>
    </source>
</evidence>
<dbReference type="PANTHER" id="PTHR47371:SF3">
    <property type="entry name" value="PHOSPHOGLYCEROL TRANSFERASE I"/>
    <property type="match status" value="1"/>
</dbReference>
<dbReference type="PIRSF" id="PIRSF005091">
    <property type="entry name" value="Mmb_sulf_HI1246"/>
    <property type="match status" value="1"/>
</dbReference>
<keyword evidence="7 11" id="KW-0472">Membrane</keyword>
<evidence type="ECO:0000256" key="11">
    <source>
        <dbReference type="SAM" id="Phobius"/>
    </source>
</evidence>
<comment type="pathway">
    <text evidence="2">Cell wall biogenesis; lipoteichoic acid biosynthesis.</text>
</comment>
<keyword evidence="6 11" id="KW-1133">Transmembrane helix</keyword>
<dbReference type="Pfam" id="PF00884">
    <property type="entry name" value="Sulfatase"/>
    <property type="match status" value="1"/>
</dbReference>
<evidence type="ECO:0000256" key="7">
    <source>
        <dbReference type="ARBA" id="ARBA00023136"/>
    </source>
</evidence>
<feature type="binding site" evidence="9">
    <location>
        <position position="444"/>
    </location>
    <ligand>
        <name>substrate</name>
    </ligand>
</feature>
<organism evidence="13 14">
    <name type="scientific">Desulfosporosinus fructosivorans</name>
    <dbReference type="NCBI Taxonomy" id="2018669"/>
    <lineage>
        <taxon>Bacteria</taxon>
        <taxon>Bacillati</taxon>
        <taxon>Bacillota</taxon>
        <taxon>Clostridia</taxon>
        <taxon>Eubacteriales</taxon>
        <taxon>Desulfitobacteriaceae</taxon>
        <taxon>Desulfosporosinus</taxon>
    </lineage>
</organism>
<name>A0A4Z0RDW7_9FIRM</name>
<keyword evidence="9" id="KW-0464">Manganese</keyword>
<feature type="binding site" evidence="10">
    <location>
        <position position="505"/>
    </location>
    <ligand>
        <name>Mn(2+)</name>
        <dbReference type="ChEBI" id="CHEBI:29035"/>
    </ligand>
</feature>
<feature type="transmembrane region" description="Helical" evidence="11">
    <location>
        <begin position="184"/>
        <end position="203"/>
    </location>
</feature>
<comment type="similarity">
    <text evidence="3">Belongs to the LTA synthase family.</text>
</comment>
<keyword evidence="4" id="KW-1003">Cell membrane</keyword>
<dbReference type="InterPro" id="IPR012160">
    <property type="entry name" value="LtaS-like"/>
</dbReference>
<dbReference type="InterPro" id="IPR017850">
    <property type="entry name" value="Alkaline_phosphatase_core_sf"/>
</dbReference>
<dbReference type="Gene3D" id="3.30.1120.170">
    <property type="match status" value="1"/>
</dbReference>
<dbReference type="AlphaFoldDB" id="A0A4Z0RDW7"/>
<gene>
    <name evidence="13" type="ORF">E4K67_02315</name>
</gene>
<sequence>MYQVEKTTINTQEGYPALSRQSLQATLRRILLQEKLFHYTWIALLLKSIFFLGLVNNDGVHFNSSKAFEMFTNQPFALIYISFEIAFLSVAFLFKGKLHYWALVIINILLSFSMLVDLMNFRAFGNFLSVYTLSQTSNLDNLFGSIISMLRTVDLVFWFDIILLMIAGYKLAPRFKAVRRSFPIFLMLMLVSSSYIFVNYLVVDVFGKNDQKFLFRCSWSQNQTMSNLSPLGYHLFDTYKYWEDSKPFALSAEEKKHVEAWFSAKIENLPENSYSSKFQGKNLIVLQVESLEKFVIGKSVNGQEITPNLNRLLNNSLYFPNFYEQVWNGTSSDSDLMTNTSVYPVRQGSTFFRFPGNTYNSLPKILESHGYGTLAIHPDKGGYWNWRQALTAIGFQRTIDEGYFQMDERIGFGLSDGTYLRQVGPVLKAEKQPFYSFLVTLTSHSPFDLPVQYRKLKLDPVLDESKLGGYFQSINYTDQQIGAFIDKLDKDGLLDNTVIALYGDHTGVHKFYDDEIKQLKNPESWWLEGHNQIPLIIFSKGMTGEEIKTTGGHIDILPTLASLMGIDRKEYEGTAMGRNLLNTNRDFVVLSDGQTVGTFPSDKARAEAMLGVGIADEIIRSDYFRTKK</sequence>
<dbReference type="GO" id="GO:0046872">
    <property type="term" value="F:metal ion binding"/>
    <property type="evidence" value="ECO:0007669"/>
    <property type="project" value="UniProtKB-KW"/>
</dbReference>
<evidence type="ECO:0000256" key="6">
    <source>
        <dbReference type="ARBA" id="ARBA00022989"/>
    </source>
</evidence>
<evidence type="ECO:0000256" key="9">
    <source>
        <dbReference type="PIRSR" id="PIRSR005091-2"/>
    </source>
</evidence>
<dbReference type="EMBL" id="SPQQ01000001">
    <property type="protein sequence ID" value="TGE40223.1"/>
    <property type="molecule type" value="Genomic_DNA"/>
</dbReference>
<feature type="transmembrane region" description="Helical" evidence="11">
    <location>
        <begin position="36"/>
        <end position="55"/>
    </location>
</feature>
<dbReference type="Proteomes" id="UP000298460">
    <property type="component" value="Unassembled WGS sequence"/>
</dbReference>
<dbReference type="Gene3D" id="3.40.720.10">
    <property type="entry name" value="Alkaline Phosphatase, subunit A"/>
    <property type="match status" value="1"/>
</dbReference>
<evidence type="ECO:0000313" key="14">
    <source>
        <dbReference type="Proteomes" id="UP000298460"/>
    </source>
</evidence>
<evidence type="ECO:0000256" key="1">
    <source>
        <dbReference type="ARBA" id="ARBA00004651"/>
    </source>
</evidence>
<evidence type="ECO:0000256" key="8">
    <source>
        <dbReference type="PIRSR" id="PIRSR005091-1"/>
    </source>
</evidence>
<evidence type="ECO:0000256" key="3">
    <source>
        <dbReference type="ARBA" id="ARBA00009983"/>
    </source>
</evidence>
<keyword evidence="14" id="KW-1185">Reference proteome</keyword>
<evidence type="ECO:0000256" key="10">
    <source>
        <dbReference type="PIRSR" id="PIRSR005091-3"/>
    </source>
</evidence>
<accession>A0A4Z0RDW7</accession>
<dbReference type="SUPFAM" id="SSF53649">
    <property type="entry name" value="Alkaline phosphatase-like"/>
    <property type="match status" value="1"/>
</dbReference>
<feature type="domain" description="Sulfatase N-terminal" evidence="12">
    <location>
        <begin position="281"/>
        <end position="566"/>
    </location>
</feature>
<evidence type="ECO:0000259" key="12">
    <source>
        <dbReference type="Pfam" id="PF00884"/>
    </source>
</evidence>
<keyword evidence="9" id="KW-0479">Metal-binding</keyword>
<feature type="transmembrane region" description="Helical" evidence="11">
    <location>
        <begin position="101"/>
        <end position="121"/>
    </location>
</feature>
<feature type="transmembrane region" description="Helical" evidence="11">
    <location>
        <begin position="75"/>
        <end position="94"/>
    </location>
</feature>
<feature type="transmembrane region" description="Helical" evidence="11">
    <location>
        <begin position="155"/>
        <end position="172"/>
    </location>
</feature>
<dbReference type="InterPro" id="IPR050448">
    <property type="entry name" value="OpgB/LTA_synthase_biosynth"/>
</dbReference>